<evidence type="ECO:0000313" key="2">
    <source>
        <dbReference type="EMBL" id="GFS20172.1"/>
    </source>
</evidence>
<comment type="caution">
    <text evidence="2">The sequence shown here is derived from an EMBL/GenBank/DDBJ whole genome shotgun (WGS) entry which is preliminary data.</text>
</comment>
<name>A0AAV4JGP4_9GAST</name>
<reference evidence="2 3" key="1">
    <citation type="journal article" date="2021" name="Elife">
        <title>Chloroplast acquisition without the gene transfer in kleptoplastic sea slugs, Plakobranchus ocellatus.</title>
        <authorList>
            <person name="Maeda T."/>
            <person name="Takahashi S."/>
            <person name="Yoshida T."/>
            <person name="Shimamura S."/>
            <person name="Takaki Y."/>
            <person name="Nagai Y."/>
            <person name="Toyoda A."/>
            <person name="Suzuki Y."/>
            <person name="Arimoto A."/>
            <person name="Ishii H."/>
            <person name="Satoh N."/>
            <person name="Nishiyama T."/>
            <person name="Hasebe M."/>
            <person name="Maruyama T."/>
            <person name="Minagawa J."/>
            <person name="Obokata J."/>
            <person name="Shigenobu S."/>
        </authorList>
    </citation>
    <scope>NUCLEOTIDE SEQUENCE [LARGE SCALE GENOMIC DNA]</scope>
</reference>
<dbReference type="EMBL" id="BMAT01013781">
    <property type="protein sequence ID" value="GFS20172.1"/>
    <property type="molecule type" value="Genomic_DNA"/>
</dbReference>
<dbReference type="Proteomes" id="UP000762676">
    <property type="component" value="Unassembled WGS sequence"/>
</dbReference>
<accession>A0AAV4JGP4</accession>
<protein>
    <submittedName>
        <fullName evidence="2">Uncharacterized protein</fullName>
    </submittedName>
</protein>
<feature type="compositionally biased region" description="Basic and acidic residues" evidence="1">
    <location>
        <begin position="1"/>
        <end position="20"/>
    </location>
</feature>
<keyword evidence="3" id="KW-1185">Reference proteome</keyword>
<organism evidence="2 3">
    <name type="scientific">Elysia marginata</name>
    <dbReference type="NCBI Taxonomy" id="1093978"/>
    <lineage>
        <taxon>Eukaryota</taxon>
        <taxon>Metazoa</taxon>
        <taxon>Spiralia</taxon>
        <taxon>Lophotrochozoa</taxon>
        <taxon>Mollusca</taxon>
        <taxon>Gastropoda</taxon>
        <taxon>Heterobranchia</taxon>
        <taxon>Euthyneura</taxon>
        <taxon>Panpulmonata</taxon>
        <taxon>Sacoglossa</taxon>
        <taxon>Placobranchoidea</taxon>
        <taxon>Plakobranchidae</taxon>
        <taxon>Elysia</taxon>
    </lineage>
</organism>
<proteinExistence type="predicted"/>
<gene>
    <name evidence="2" type="ORF">ElyMa_006892400</name>
</gene>
<evidence type="ECO:0000313" key="3">
    <source>
        <dbReference type="Proteomes" id="UP000762676"/>
    </source>
</evidence>
<evidence type="ECO:0000256" key="1">
    <source>
        <dbReference type="SAM" id="MobiDB-lite"/>
    </source>
</evidence>
<dbReference type="AlphaFoldDB" id="A0AAV4JGP4"/>
<sequence length="95" mass="11186">MPPTHRRSESRHEHSKESPLSHRLNYCTKEMGKLDLVRSQYRCKTMTEHHYKSHSSQQNWLTDTLLRTVAVYEMQGHNILFAPGWLAVNNPPDKD</sequence>
<feature type="region of interest" description="Disordered" evidence="1">
    <location>
        <begin position="1"/>
        <end position="23"/>
    </location>
</feature>